<accession>A0A5D2ICG7</accession>
<reference evidence="2 3" key="1">
    <citation type="submission" date="2019-07" db="EMBL/GenBank/DDBJ databases">
        <title>WGS assembly of Gossypium tomentosum.</title>
        <authorList>
            <person name="Chen Z.J."/>
            <person name="Sreedasyam A."/>
            <person name="Ando A."/>
            <person name="Song Q."/>
            <person name="De L."/>
            <person name="Hulse-Kemp A."/>
            <person name="Ding M."/>
            <person name="Ye W."/>
            <person name="Kirkbride R."/>
            <person name="Jenkins J."/>
            <person name="Plott C."/>
            <person name="Lovell J."/>
            <person name="Lin Y.-M."/>
            <person name="Vaughn R."/>
            <person name="Liu B."/>
            <person name="Li W."/>
            <person name="Simpson S."/>
            <person name="Scheffler B."/>
            <person name="Saski C."/>
            <person name="Grover C."/>
            <person name="Hu G."/>
            <person name="Conover J."/>
            <person name="Carlson J."/>
            <person name="Shu S."/>
            <person name="Boston L."/>
            <person name="Williams M."/>
            <person name="Peterson D."/>
            <person name="Mcgee K."/>
            <person name="Jones D."/>
            <person name="Wendel J."/>
            <person name="Stelly D."/>
            <person name="Grimwood J."/>
            <person name="Schmutz J."/>
        </authorList>
    </citation>
    <scope>NUCLEOTIDE SEQUENCE [LARGE SCALE GENOMIC DNA]</scope>
    <source>
        <strain evidence="2">7179.01</strain>
    </source>
</reference>
<sequence length="56" mass="6148">MKHQFSSESAPPSQTRYKVVSQLAYGATHAGKAAAARVFPSFLLLEMFSFWAILGD</sequence>
<dbReference type="EMBL" id="CM017634">
    <property type="protein sequence ID" value="TYH39599.1"/>
    <property type="molecule type" value="Genomic_DNA"/>
</dbReference>
<protein>
    <submittedName>
        <fullName evidence="2">Uncharacterized protein</fullName>
    </submittedName>
</protein>
<evidence type="ECO:0000256" key="1">
    <source>
        <dbReference type="SAM" id="Phobius"/>
    </source>
</evidence>
<organism evidence="2 3">
    <name type="scientific">Gossypium tomentosum</name>
    <name type="common">Hawaiian cotton</name>
    <name type="synonym">Gossypium sandvicense</name>
    <dbReference type="NCBI Taxonomy" id="34277"/>
    <lineage>
        <taxon>Eukaryota</taxon>
        <taxon>Viridiplantae</taxon>
        <taxon>Streptophyta</taxon>
        <taxon>Embryophyta</taxon>
        <taxon>Tracheophyta</taxon>
        <taxon>Spermatophyta</taxon>
        <taxon>Magnoliopsida</taxon>
        <taxon>eudicotyledons</taxon>
        <taxon>Gunneridae</taxon>
        <taxon>Pentapetalae</taxon>
        <taxon>rosids</taxon>
        <taxon>malvids</taxon>
        <taxon>Malvales</taxon>
        <taxon>Malvaceae</taxon>
        <taxon>Malvoideae</taxon>
        <taxon>Gossypium</taxon>
    </lineage>
</organism>
<evidence type="ECO:0000313" key="3">
    <source>
        <dbReference type="Proteomes" id="UP000322667"/>
    </source>
</evidence>
<keyword evidence="1" id="KW-0472">Membrane</keyword>
<dbReference type="AlphaFoldDB" id="A0A5D2ICG7"/>
<feature type="transmembrane region" description="Helical" evidence="1">
    <location>
        <begin position="34"/>
        <end position="54"/>
    </location>
</feature>
<gene>
    <name evidence="2" type="ORF">ES332_D12G188900v1</name>
</gene>
<keyword evidence="3" id="KW-1185">Reference proteome</keyword>
<keyword evidence="1" id="KW-1133">Transmembrane helix</keyword>
<name>A0A5D2ICG7_GOSTO</name>
<proteinExistence type="predicted"/>
<keyword evidence="1" id="KW-0812">Transmembrane</keyword>
<evidence type="ECO:0000313" key="2">
    <source>
        <dbReference type="EMBL" id="TYH39599.1"/>
    </source>
</evidence>
<dbReference type="Proteomes" id="UP000322667">
    <property type="component" value="Chromosome D12"/>
</dbReference>